<keyword evidence="3" id="KW-1185">Reference proteome</keyword>
<gene>
    <name evidence="2" type="ORF">L861_06050</name>
</gene>
<accession>S2KYN7</accession>
<name>S2KYN7_LITA3</name>
<protein>
    <submittedName>
        <fullName evidence="2">Uncharacterized protein</fullName>
    </submittedName>
</protein>
<dbReference type="PATRIC" id="fig|1121939.11.peg.3979"/>
<sequence length="51" mass="5756">MAGTTSFQESMEMTSVLFLFIGSHYKSMSFIGFTLVGAEAAYRAWSSMRKY</sequence>
<reference evidence="2 3" key="1">
    <citation type="journal article" date="2013" name="Genome Announc.">
        <title>Draft genome sequence of the moderately halophilic gammaproteobacterium Halomonas anticariensis FP35.</title>
        <authorList>
            <person name="Tahrioui A."/>
            <person name="Quesada E."/>
            <person name="Llamas I."/>
        </authorList>
    </citation>
    <scope>NUCLEOTIDE SEQUENCE [LARGE SCALE GENOMIC DNA]</scope>
    <source>
        <strain evidence="3">DSM 16096 / CECT 5854 / LMG 22089 / FP35</strain>
    </source>
</reference>
<dbReference type="Proteomes" id="UP000014463">
    <property type="component" value="Unassembled WGS sequence"/>
</dbReference>
<keyword evidence="1" id="KW-0472">Membrane</keyword>
<dbReference type="STRING" id="1121939.L861_06050"/>
<dbReference type="AlphaFoldDB" id="S2KYN7"/>
<proteinExistence type="predicted"/>
<comment type="caution">
    <text evidence="2">The sequence shown here is derived from an EMBL/GenBank/DDBJ whole genome shotgun (WGS) entry which is preliminary data.</text>
</comment>
<organism evidence="2 3">
    <name type="scientific">Litchfieldella anticariensis (strain DSM 16096 / CECT 5854 / CIP 108499 / LMG 22089 / FP35)</name>
    <name type="common">Halomonas anticariensis</name>
    <dbReference type="NCBI Taxonomy" id="1121939"/>
    <lineage>
        <taxon>Bacteria</taxon>
        <taxon>Pseudomonadati</taxon>
        <taxon>Pseudomonadota</taxon>
        <taxon>Gammaproteobacteria</taxon>
        <taxon>Oceanospirillales</taxon>
        <taxon>Halomonadaceae</taxon>
        <taxon>Litchfieldella</taxon>
    </lineage>
</organism>
<evidence type="ECO:0000313" key="2">
    <source>
        <dbReference type="EMBL" id="EPC00499.1"/>
    </source>
</evidence>
<evidence type="ECO:0000256" key="1">
    <source>
        <dbReference type="SAM" id="Phobius"/>
    </source>
</evidence>
<evidence type="ECO:0000313" key="3">
    <source>
        <dbReference type="Proteomes" id="UP000014463"/>
    </source>
</evidence>
<feature type="transmembrane region" description="Helical" evidence="1">
    <location>
        <begin position="16"/>
        <end position="42"/>
    </location>
</feature>
<keyword evidence="1" id="KW-1133">Transmembrane helix</keyword>
<keyword evidence="1" id="KW-0812">Transmembrane</keyword>
<dbReference type="EMBL" id="ASTJ01000040">
    <property type="protein sequence ID" value="EPC00499.1"/>
    <property type="molecule type" value="Genomic_DNA"/>
</dbReference>